<dbReference type="AlphaFoldDB" id="C1DR96"/>
<dbReference type="OrthoDB" id="9813469at2"/>
<organism evidence="1 2">
    <name type="scientific">Azotobacter vinelandii (strain DJ / ATCC BAA-1303)</name>
    <dbReference type="NCBI Taxonomy" id="322710"/>
    <lineage>
        <taxon>Bacteria</taxon>
        <taxon>Pseudomonadati</taxon>
        <taxon>Pseudomonadota</taxon>
        <taxon>Gammaproteobacteria</taxon>
        <taxon>Pseudomonadales</taxon>
        <taxon>Pseudomonadaceae</taxon>
        <taxon>Azotobacter</taxon>
    </lineage>
</organism>
<dbReference type="eggNOG" id="ENOG5033M1E">
    <property type="taxonomic scope" value="Bacteria"/>
</dbReference>
<evidence type="ECO:0008006" key="3">
    <source>
        <dbReference type="Google" id="ProtNLM"/>
    </source>
</evidence>
<dbReference type="EnsemblBacteria" id="ACO79754">
    <property type="protein sequence ID" value="ACO79754"/>
    <property type="gene ID" value="Avin_36070"/>
</dbReference>
<proteinExistence type="predicted"/>
<sequence>MIFSAPRFVVVDDRDHHLLAITRTFQLLGTPCMGIRYDPAEELKQDHFKGVRCLFMDLHLVDGQASTDQRRHYGLIASILEDNISRNGGPFILVVWTEHEHLSAELRDYLDQNIDAEKPHARPLAVLSLAKEKFINVGDGSIADPEELKQAVHDAVVANPQIAALLGWEADVLLAAGDTLAELLKLVPAAERVSASFPGALDTILSRLAREAVGRPNVEVNHRTAITTALAPILADRVLNQEVSAETAELWKKAVTRHNDDSLKDASNQEAGCVNRMLHVAVPGSETILATDWGAVVELSEDIWNSDDQLRQVFDGTRLELLEEEFKIKAADHERCRPYLVRVGAACDYAQKRRGPLTYLLGLEIPADLKRSASAPAAEWKSPALVLDGTQSPFRLHVNVRFSLSRPAGACEAWKIRYRLREQLLMLLLSHSNGYTSRPGIVQLPSK</sequence>
<gene>
    <name evidence="1" type="ordered locus">Avin_36070</name>
</gene>
<dbReference type="KEGG" id="avn:Avin_36070"/>
<name>C1DR96_AZOVD</name>
<dbReference type="STRING" id="322710.Avin_36070"/>
<dbReference type="EMBL" id="CP001157">
    <property type="protein sequence ID" value="ACO79754.1"/>
    <property type="molecule type" value="Genomic_DNA"/>
</dbReference>
<dbReference type="Proteomes" id="UP000002424">
    <property type="component" value="Chromosome"/>
</dbReference>
<evidence type="ECO:0000313" key="2">
    <source>
        <dbReference type="Proteomes" id="UP000002424"/>
    </source>
</evidence>
<accession>C1DR96</accession>
<dbReference type="RefSeq" id="WP_012702133.1">
    <property type="nucleotide sequence ID" value="NC_012560.1"/>
</dbReference>
<reference evidence="1 2" key="1">
    <citation type="journal article" date="2009" name="J. Bacteriol.">
        <title>Genome sequence of Azotobacter vinelandii, an obligate aerobe specialized to support diverse anaerobic metabolic processes.</title>
        <authorList>
            <person name="Setubal J.C."/>
            <person name="dos Santos P."/>
            <person name="Goldman B.S."/>
            <person name="Ertesvag H."/>
            <person name="Espin G."/>
            <person name="Rubio L.M."/>
            <person name="Valla S."/>
            <person name="Almeida N.F."/>
            <person name="Balasubramanian D."/>
            <person name="Cromes L."/>
            <person name="Curatti L."/>
            <person name="Du Z."/>
            <person name="Godsy E."/>
            <person name="Goodner B."/>
            <person name="Hellner-Burris K."/>
            <person name="Hernandez J.A."/>
            <person name="Houmiel K."/>
            <person name="Imperial J."/>
            <person name="Kennedy C."/>
            <person name="Larson T.J."/>
            <person name="Latreille P."/>
            <person name="Ligon L.S."/>
            <person name="Lu J."/>
            <person name="Maerk M."/>
            <person name="Miller N.M."/>
            <person name="Norton S."/>
            <person name="O'Carroll I.P."/>
            <person name="Paulsen I."/>
            <person name="Raulfs E.C."/>
            <person name="Roemer R."/>
            <person name="Rosser J."/>
            <person name="Segura D."/>
            <person name="Slater S."/>
            <person name="Stricklin S.L."/>
            <person name="Studholme D.J."/>
            <person name="Sun J."/>
            <person name="Viana C.J."/>
            <person name="Wallin E."/>
            <person name="Wang B."/>
            <person name="Wheeler C."/>
            <person name="Zhu H."/>
            <person name="Dean D.R."/>
            <person name="Dixon R."/>
            <person name="Wood D."/>
        </authorList>
    </citation>
    <scope>NUCLEOTIDE SEQUENCE [LARGE SCALE GENOMIC DNA]</scope>
    <source>
        <strain evidence="2">DJ / ATCC BAA-1303</strain>
    </source>
</reference>
<dbReference type="GeneID" id="88188155"/>
<evidence type="ECO:0000313" key="1">
    <source>
        <dbReference type="EMBL" id="ACO79754.1"/>
    </source>
</evidence>
<dbReference type="HOGENOM" id="CLU_047672_0_0_6"/>
<protein>
    <recommendedName>
        <fullName evidence="3">Response receiver domain-containing protein</fullName>
    </recommendedName>
</protein>
<keyword evidence="2" id="KW-1185">Reference proteome</keyword>